<dbReference type="InterPro" id="IPR036291">
    <property type="entry name" value="NAD(P)-bd_dom_sf"/>
</dbReference>
<dbReference type="VEuPathDB" id="FungiDB:yc1106_04155"/>
<dbReference type="Proteomes" id="UP001056012">
    <property type="component" value="Chromosome 3"/>
</dbReference>
<evidence type="ECO:0000259" key="2">
    <source>
        <dbReference type="Pfam" id="PF13460"/>
    </source>
</evidence>
<evidence type="ECO:0000313" key="3">
    <source>
        <dbReference type="EMBL" id="USP76881.1"/>
    </source>
</evidence>
<evidence type="ECO:0000313" key="4">
    <source>
        <dbReference type="Proteomes" id="UP001056012"/>
    </source>
</evidence>
<feature type="domain" description="NAD(P)-binding" evidence="2">
    <location>
        <begin position="16"/>
        <end position="133"/>
    </location>
</feature>
<protein>
    <recommendedName>
        <fullName evidence="2">NAD(P)-binding domain-containing protein</fullName>
    </recommendedName>
</protein>
<name>A0A9Q9DSX8_CURCL</name>
<dbReference type="GO" id="GO:0016646">
    <property type="term" value="F:oxidoreductase activity, acting on the CH-NH group of donors, NAD or NADP as acceptor"/>
    <property type="evidence" value="ECO:0007669"/>
    <property type="project" value="TreeGrafter"/>
</dbReference>
<evidence type="ECO:0000256" key="1">
    <source>
        <dbReference type="ARBA" id="ARBA00038376"/>
    </source>
</evidence>
<dbReference type="SUPFAM" id="SSF51735">
    <property type="entry name" value="NAD(P)-binding Rossmann-fold domains"/>
    <property type="match status" value="1"/>
</dbReference>
<dbReference type="EMBL" id="CP089276">
    <property type="protein sequence ID" value="USP76881.1"/>
    <property type="molecule type" value="Genomic_DNA"/>
</dbReference>
<dbReference type="OrthoDB" id="10250730at2759"/>
<dbReference type="Pfam" id="PF13460">
    <property type="entry name" value="NAD_binding_10"/>
    <property type="match status" value="1"/>
</dbReference>
<dbReference type="PANTHER" id="PTHR43355">
    <property type="entry name" value="FLAVIN REDUCTASE (NADPH)"/>
    <property type="match status" value="1"/>
</dbReference>
<dbReference type="InterPro" id="IPR051606">
    <property type="entry name" value="Polyketide_Oxido-like"/>
</dbReference>
<dbReference type="InterPro" id="IPR016040">
    <property type="entry name" value="NAD(P)-bd_dom"/>
</dbReference>
<accession>A0A9Q9DSX8</accession>
<reference evidence="3" key="1">
    <citation type="submission" date="2021-12" db="EMBL/GenBank/DDBJ databases">
        <title>Curvularia clavata genome.</title>
        <authorList>
            <person name="Cao Y."/>
        </authorList>
    </citation>
    <scope>NUCLEOTIDE SEQUENCE</scope>
    <source>
        <strain evidence="3">Yc1106</strain>
    </source>
</reference>
<comment type="similarity">
    <text evidence="1">Belongs to the avfA family.</text>
</comment>
<sequence length="321" mass="35022">MSLAKPLKVGVIGPAGFGGSYLCVELLNRGHTVIGISRNPSKLGKHPRYIPRSVDIDNGSIEEIAETFKGLDVLVSDYFSRSLLVHTITKFKSGSNFSVPFLEAVRKLILAHKLQPTSYFLFVGGAGSLHVPGTSITCADHPDFFLAYRRAISTSLAHIAYMEERLGILGTSLRRYRSARLASPRTAEDEAVIAEYEQQVRSKDGASDFIKGGRTSYMFFEERTSFQWSFVSPPALYRPGKRTGKYEISIDDAVLVGEQQGDDVFEGRMTGISVGDMAIAIADEVEAKKLVGKHWSAWGDISEDVVAPAYATLEAVDGGSS</sequence>
<dbReference type="AlphaFoldDB" id="A0A9Q9DSX8"/>
<organism evidence="3 4">
    <name type="scientific">Curvularia clavata</name>
    <dbReference type="NCBI Taxonomy" id="95742"/>
    <lineage>
        <taxon>Eukaryota</taxon>
        <taxon>Fungi</taxon>
        <taxon>Dikarya</taxon>
        <taxon>Ascomycota</taxon>
        <taxon>Pezizomycotina</taxon>
        <taxon>Dothideomycetes</taxon>
        <taxon>Pleosporomycetidae</taxon>
        <taxon>Pleosporales</taxon>
        <taxon>Pleosporineae</taxon>
        <taxon>Pleosporaceae</taxon>
        <taxon>Curvularia</taxon>
    </lineage>
</organism>
<keyword evidence="4" id="KW-1185">Reference proteome</keyword>
<dbReference type="Gene3D" id="3.40.50.720">
    <property type="entry name" value="NAD(P)-binding Rossmann-like Domain"/>
    <property type="match status" value="1"/>
</dbReference>
<proteinExistence type="inferred from homology"/>
<gene>
    <name evidence="3" type="ORF">yc1106_04155</name>
</gene>
<dbReference type="PANTHER" id="PTHR43355:SF2">
    <property type="entry name" value="FLAVIN REDUCTASE (NADPH)"/>
    <property type="match status" value="1"/>
</dbReference>